<evidence type="ECO:0008006" key="3">
    <source>
        <dbReference type="Google" id="ProtNLM"/>
    </source>
</evidence>
<comment type="caution">
    <text evidence="1">The sequence shown here is derived from an EMBL/GenBank/DDBJ whole genome shotgun (WGS) entry which is preliminary data.</text>
</comment>
<dbReference type="AlphaFoldDB" id="A0AAV3ZVA4"/>
<dbReference type="Proteomes" id="UP000735302">
    <property type="component" value="Unassembled WGS sequence"/>
</dbReference>
<name>A0AAV3ZVA4_9GAST</name>
<evidence type="ECO:0000313" key="1">
    <source>
        <dbReference type="EMBL" id="GFN98455.1"/>
    </source>
</evidence>
<gene>
    <name evidence="1" type="ORF">PoB_002496100</name>
</gene>
<keyword evidence="2" id="KW-1185">Reference proteome</keyword>
<accession>A0AAV3ZVA4</accession>
<sequence>MNKKRSFDERRDEIISFVCKRLQGDESNDETMSTVMAWGHELKQMKEDQKLFAKNRNSVQINAVAQHSLVHRPFSQPLPSACSLSTASY</sequence>
<organism evidence="1 2">
    <name type="scientific">Plakobranchus ocellatus</name>
    <dbReference type="NCBI Taxonomy" id="259542"/>
    <lineage>
        <taxon>Eukaryota</taxon>
        <taxon>Metazoa</taxon>
        <taxon>Spiralia</taxon>
        <taxon>Lophotrochozoa</taxon>
        <taxon>Mollusca</taxon>
        <taxon>Gastropoda</taxon>
        <taxon>Heterobranchia</taxon>
        <taxon>Euthyneura</taxon>
        <taxon>Panpulmonata</taxon>
        <taxon>Sacoglossa</taxon>
        <taxon>Placobranchoidea</taxon>
        <taxon>Plakobranchidae</taxon>
        <taxon>Plakobranchus</taxon>
    </lineage>
</organism>
<proteinExistence type="predicted"/>
<protein>
    <recommendedName>
        <fullName evidence="3">BESS domain-containing protein</fullName>
    </recommendedName>
</protein>
<reference evidence="1 2" key="1">
    <citation type="journal article" date="2021" name="Elife">
        <title>Chloroplast acquisition without the gene transfer in kleptoplastic sea slugs, Plakobranchus ocellatus.</title>
        <authorList>
            <person name="Maeda T."/>
            <person name="Takahashi S."/>
            <person name="Yoshida T."/>
            <person name="Shimamura S."/>
            <person name="Takaki Y."/>
            <person name="Nagai Y."/>
            <person name="Toyoda A."/>
            <person name="Suzuki Y."/>
            <person name="Arimoto A."/>
            <person name="Ishii H."/>
            <person name="Satoh N."/>
            <person name="Nishiyama T."/>
            <person name="Hasebe M."/>
            <person name="Maruyama T."/>
            <person name="Minagawa J."/>
            <person name="Obokata J."/>
            <person name="Shigenobu S."/>
        </authorList>
    </citation>
    <scope>NUCLEOTIDE SEQUENCE [LARGE SCALE GENOMIC DNA]</scope>
</reference>
<evidence type="ECO:0000313" key="2">
    <source>
        <dbReference type="Proteomes" id="UP000735302"/>
    </source>
</evidence>
<dbReference type="EMBL" id="BLXT01002860">
    <property type="protein sequence ID" value="GFN98455.1"/>
    <property type="molecule type" value="Genomic_DNA"/>
</dbReference>